<feature type="compositionally biased region" description="Basic and acidic residues" evidence="1">
    <location>
        <begin position="58"/>
        <end position="68"/>
    </location>
</feature>
<evidence type="ECO:0000256" key="1">
    <source>
        <dbReference type="SAM" id="MobiDB-lite"/>
    </source>
</evidence>
<sequence length="106" mass="11395">MPALVLQVAGLGWDFAHPDPAGKSRHTKIALPPKMDRREQRGAPLALTPTRSSRPYRLRLDPAPEGMHDTNTPAQKENRFTSGSCLVWAPGAARSQRGGGGSAREG</sequence>
<proteinExistence type="predicted"/>
<dbReference type="AlphaFoldDB" id="A0A151MCI8"/>
<protein>
    <submittedName>
        <fullName evidence="2">Uncharacterized protein</fullName>
    </submittedName>
</protein>
<dbReference type="EMBL" id="AKHW03006238">
    <property type="protein sequence ID" value="KYO22235.1"/>
    <property type="molecule type" value="Genomic_DNA"/>
</dbReference>
<dbReference type="Proteomes" id="UP000050525">
    <property type="component" value="Unassembled WGS sequence"/>
</dbReference>
<keyword evidence="3" id="KW-1185">Reference proteome</keyword>
<gene>
    <name evidence="2" type="ORF">Y1Q_0000316</name>
</gene>
<feature type="region of interest" description="Disordered" evidence="1">
    <location>
        <begin position="34"/>
        <end position="79"/>
    </location>
</feature>
<organism evidence="2 3">
    <name type="scientific">Alligator mississippiensis</name>
    <name type="common">American alligator</name>
    <dbReference type="NCBI Taxonomy" id="8496"/>
    <lineage>
        <taxon>Eukaryota</taxon>
        <taxon>Metazoa</taxon>
        <taxon>Chordata</taxon>
        <taxon>Craniata</taxon>
        <taxon>Vertebrata</taxon>
        <taxon>Euteleostomi</taxon>
        <taxon>Archelosauria</taxon>
        <taxon>Archosauria</taxon>
        <taxon>Crocodylia</taxon>
        <taxon>Alligatoridae</taxon>
        <taxon>Alligatorinae</taxon>
        <taxon>Alligator</taxon>
    </lineage>
</organism>
<evidence type="ECO:0000313" key="2">
    <source>
        <dbReference type="EMBL" id="KYO22235.1"/>
    </source>
</evidence>
<evidence type="ECO:0000313" key="3">
    <source>
        <dbReference type="Proteomes" id="UP000050525"/>
    </source>
</evidence>
<feature type="compositionally biased region" description="Polar residues" evidence="1">
    <location>
        <begin position="69"/>
        <end position="79"/>
    </location>
</feature>
<comment type="caution">
    <text evidence="2">The sequence shown here is derived from an EMBL/GenBank/DDBJ whole genome shotgun (WGS) entry which is preliminary data.</text>
</comment>
<reference evidence="2 3" key="1">
    <citation type="journal article" date="2012" name="Genome Biol.">
        <title>Sequencing three crocodilian genomes to illuminate the evolution of archosaurs and amniotes.</title>
        <authorList>
            <person name="St John J.A."/>
            <person name="Braun E.L."/>
            <person name="Isberg S.R."/>
            <person name="Miles L.G."/>
            <person name="Chong A.Y."/>
            <person name="Gongora J."/>
            <person name="Dalzell P."/>
            <person name="Moran C."/>
            <person name="Bed'hom B."/>
            <person name="Abzhanov A."/>
            <person name="Burgess S.C."/>
            <person name="Cooksey A.M."/>
            <person name="Castoe T.A."/>
            <person name="Crawford N.G."/>
            <person name="Densmore L.D."/>
            <person name="Drew J.C."/>
            <person name="Edwards S.V."/>
            <person name="Faircloth B.C."/>
            <person name="Fujita M.K."/>
            <person name="Greenwold M.J."/>
            <person name="Hoffmann F.G."/>
            <person name="Howard J.M."/>
            <person name="Iguchi T."/>
            <person name="Janes D.E."/>
            <person name="Khan S.Y."/>
            <person name="Kohno S."/>
            <person name="de Koning A.J."/>
            <person name="Lance S.L."/>
            <person name="McCarthy F.M."/>
            <person name="McCormack J.E."/>
            <person name="Merchant M.E."/>
            <person name="Peterson D.G."/>
            <person name="Pollock D.D."/>
            <person name="Pourmand N."/>
            <person name="Raney B.J."/>
            <person name="Roessler K.A."/>
            <person name="Sanford J.R."/>
            <person name="Sawyer R.H."/>
            <person name="Schmidt C.J."/>
            <person name="Triplett E.W."/>
            <person name="Tuberville T.D."/>
            <person name="Venegas-Anaya M."/>
            <person name="Howard J.T."/>
            <person name="Jarvis E.D."/>
            <person name="Guillette L.J.Jr."/>
            <person name="Glenn T.C."/>
            <person name="Green R.E."/>
            <person name="Ray D.A."/>
        </authorList>
    </citation>
    <scope>NUCLEOTIDE SEQUENCE [LARGE SCALE GENOMIC DNA]</scope>
    <source>
        <strain evidence="2">KSC_2009_1</strain>
    </source>
</reference>
<name>A0A151MCI8_ALLMI</name>
<accession>A0A151MCI8</accession>